<evidence type="ECO:0000313" key="2">
    <source>
        <dbReference type="Proteomes" id="UP000615696"/>
    </source>
</evidence>
<name>A0A7S5R9C6_9CAUD</name>
<accession>A0A7S5R9C6</accession>
<dbReference type="Proteomes" id="UP000615696">
    <property type="component" value="Segment"/>
</dbReference>
<protein>
    <submittedName>
        <fullName evidence="1">Uncharacterized protein</fullName>
    </submittedName>
</protein>
<keyword evidence="2" id="KW-1185">Reference proteome</keyword>
<reference evidence="1 2" key="1">
    <citation type="submission" date="2020-01" db="EMBL/GenBank/DDBJ databases">
        <title>Patterns of diversity and host range of bacteriophage communities associated with bean-nodulatin bacteria.</title>
        <authorList>
            <person name="Vann Cauwenberghe J."/>
            <person name="Santamaria R.I."/>
            <person name="Bustos P."/>
            <person name="Juarez S."/>
            <person name="Gonzalez V."/>
        </authorList>
    </citation>
    <scope>NUCLEOTIDE SEQUENCE [LARGE SCALE GENOMIC DNA]</scope>
    <source>
        <strain evidence="2">RHph</strain>
    </source>
</reference>
<proteinExistence type="predicted"/>
<dbReference type="EMBL" id="MN988532">
    <property type="protein sequence ID" value="QIG73497.1"/>
    <property type="molecule type" value="Genomic_DNA"/>
</dbReference>
<sequence>MQIIMKDSWNGVADETSFFTAIDCSKKEAEALCERLNACATSSYSSRYFVESSEESVFTTVESFTAFVEGHEEATKRRKA</sequence>
<gene>
    <name evidence="1" type="ORF">EVC04_060</name>
</gene>
<organism evidence="1 2">
    <name type="scientific">Rhizobium phage RHph_I1_9</name>
    <dbReference type="NCBI Taxonomy" id="2509729"/>
    <lineage>
        <taxon>Viruses</taxon>
        <taxon>Duplodnaviria</taxon>
        <taxon>Heunggongvirae</taxon>
        <taxon>Uroviricota</taxon>
        <taxon>Caudoviricetes</taxon>
        <taxon>Pootjesviridae</taxon>
        <taxon>Staniewskivirinae</taxon>
        <taxon>Trinifflemingvirus</taxon>
        <taxon>Trinifflemingvirus I19</taxon>
    </lineage>
</organism>
<evidence type="ECO:0000313" key="1">
    <source>
        <dbReference type="EMBL" id="QIG73497.1"/>
    </source>
</evidence>